<name>A0A6C0BF13_9ZZZZ</name>
<reference evidence="1" key="1">
    <citation type="journal article" date="2020" name="Nature">
        <title>Giant virus diversity and host interactions through global metagenomics.</title>
        <authorList>
            <person name="Schulz F."/>
            <person name="Roux S."/>
            <person name="Paez-Espino D."/>
            <person name="Jungbluth S."/>
            <person name="Walsh D.A."/>
            <person name="Denef V.J."/>
            <person name="McMahon K.D."/>
            <person name="Konstantinidis K.T."/>
            <person name="Eloe-Fadrosh E.A."/>
            <person name="Kyrpides N.C."/>
            <person name="Woyke T."/>
        </authorList>
    </citation>
    <scope>NUCLEOTIDE SEQUENCE</scope>
    <source>
        <strain evidence="1">GVMAG-M-3300010354-11</strain>
    </source>
</reference>
<evidence type="ECO:0000313" key="1">
    <source>
        <dbReference type="EMBL" id="QHS90650.1"/>
    </source>
</evidence>
<dbReference type="EMBL" id="MN739142">
    <property type="protein sequence ID" value="QHS90650.1"/>
    <property type="molecule type" value="Genomic_DNA"/>
</dbReference>
<protein>
    <submittedName>
        <fullName evidence="1">Uncharacterized protein</fullName>
    </submittedName>
</protein>
<accession>A0A6C0BF13</accession>
<dbReference type="AlphaFoldDB" id="A0A6C0BF13"/>
<sequence>MFRVFNRSNVENIIYLQGAQNNDSNASVGSIIFQNYHSISNINIGAISATLTGSNGDYGDIVIKTRSYNDNNLSEKMRILHNGNVTIGNSNNKLNVKGDIYATGTLDTSNVNTNTLETSNILTQNYSTQRIYFTKNISSNFANSIHLSLRSNEVELDASCIVSGVINSSRLSNLDASVISSGHLVNDVMPDGLILNNIVTSNLTSIANTSTPRITFTRGSNVNLILSGTNANLTASNVDAYGSIKCKDISVGFPFMQSDPINDFRNMTNWNIQQADVSVIHARFGYLNKLVFISFSFVLSVSGTDIQITLPKFPLHSFAHPQLYTSINNTDIYGKVTIDSNIHALVFKTSMLSTGIWYASGSMVYECL</sequence>
<organism evidence="1">
    <name type="scientific">viral metagenome</name>
    <dbReference type="NCBI Taxonomy" id="1070528"/>
    <lineage>
        <taxon>unclassified sequences</taxon>
        <taxon>metagenomes</taxon>
        <taxon>organismal metagenomes</taxon>
    </lineage>
</organism>
<proteinExistence type="predicted"/>